<evidence type="ECO:0000313" key="3">
    <source>
        <dbReference type="Proteomes" id="UP001190700"/>
    </source>
</evidence>
<reference evidence="2 3" key="1">
    <citation type="journal article" date="2015" name="Genome Biol. Evol.">
        <title>Comparative Genomics of a Bacterivorous Green Alga Reveals Evolutionary Causalities and Consequences of Phago-Mixotrophic Mode of Nutrition.</title>
        <authorList>
            <person name="Burns J.A."/>
            <person name="Paasch A."/>
            <person name="Narechania A."/>
            <person name="Kim E."/>
        </authorList>
    </citation>
    <scope>NUCLEOTIDE SEQUENCE [LARGE SCALE GENOMIC DNA]</scope>
    <source>
        <strain evidence="2 3">PLY_AMNH</strain>
    </source>
</reference>
<keyword evidence="3" id="KW-1185">Reference proteome</keyword>
<organism evidence="2 3">
    <name type="scientific">Cymbomonas tetramitiformis</name>
    <dbReference type="NCBI Taxonomy" id="36881"/>
    <lineage>
        <taxon>Eukaryota</taxon>
        <taxon>Viridiplantae</taxon>
        <taxon>Chlorophyta</taxon>
        <taxon>Pyramimonadophyceae</taxon>
        <taxon>Pyramimonadales</taxon>
        <taxon>Pyramimonadaceae</taxon>
        <taxon>Cymbomonas</taxon>
    </lineage>
</organism>
<dbReference type="EMBL" id="LGRX02035556">
    <property type="protein sequence ID" value="KAK3234108.1"/>
    <property type="molecule type" value="Genomic_DNA"/>
</dbReference>
<protein>
    <submittedName>
        <fullName evidence="2">Uncharacterized protein</fullName>
    </submittedName>
</protein>
<feature type="region of interest" description="Disordered" evidence="1">
    <location>
        <begin position="59"/>
        <end position="98"/>
    </location>
</feature>
<dbReference type="Proteomes" id="UP001190700">
    <property type="component" value="Unassembled WGS sequence"/>
</dbReference>
<comment type="caution">
    <text evidence="2">The sequence shown here is derived from an EMBL/GenBank/DDBJ whole genome shotgun (WGS) entry which is preliminary data.</text>
</comment>
<evidence type="ECO:0000256" key="1">
    <source>
        <dbReference type="SAM" id="MobiDB-lite"/>
    </source>
</evidence>
<name>A0AAE0BDT8_9CHLO</name>
<accession>A0AAE0BDT8</accession>
<gene>
    <name evidence="2" type="ORF">CYMTET_55627</name>
</gene>
<sequence>MARPQSEGWEGQREVTPSSAGAPVMASKALAQEIAELEAQVKIQALRKQLAEGAAALAEEGAVAGTASGASPGPEVDATAAAPQAAATTAAPPAAATAAAPFADLSAIPRPCGP</sequence>
<proteinExistence type="predicted"/>
<feature type="compositionally biased region" description="Low complexity" evidence="1">
    <location>
        <begin position="78"/>
        <end position="98"/>
    </location>
</feature>
<evidence type="ECO:0000313" key="2">
    <source>
        <dbReference type="EMBL" id="KAK3234108.1"/>
    </source>
</evidence>
<dbReference type="AlphaFoldDB" id="A0AAE0BDT8"/>
<feature type="region of interest" description="Disordered" evidence="1">
    <location>
        <begin position="1"/>
        <end position="23"/>
    </location>
</feature>